<feature type="signal peptide" evidence="1">
    <location>
        <begin position="1"/>
        <end position="20"/>
    </location>
</feature>
<sequence length="223" mass="25919">MTNWLLISIISFSFSFCTKAQPLSMNFSQAWVWEYKNEMIPAGEPGYQGELVVYFNPTTNYWLFTPEAYGTSGEMYNWIIGKPDGSYLLSAMGEFEQTTRIRKKLAFPLVKSLPKYYKPTGRKKIFNKNDLGFSKIEGAEFNMKYLKTVESSNVFVGDYPVNFLPIYYFNRLKLEAKLPALFPVNLPRNKLLLEESSVINGKKIYVTFKEISHTNYFIDLRMN</sequence>
<name>A0A1I2XHE3_9SPHI</name>
<protein>
    <submittedName>
        <fullName evidence="2">Uncharacterized protein</fullName>
    </submittedName>
</protein>
<dbReference type="Proteomes" id="UP000199666">
    <property type="component" value="Unassembled WGS sequence"/>
</dbReference>
<reference evidence="2 3" key="1">
    <citation type="submission" date="2016-10" db="EMBL/GenBank/DDBJ databases">
        <authorList>
            <person name="de Groot N.N."/>
        </authorList>
    </citation>
    <scope>NUCLEOTIDE SEQUENCE [LARGE SCALE GENOMIC DNA]</scope>
    <source>
        <strain evidence="2 3">DSM 18684</strain>
    </source>
</reference>
<keyword evidence="3" id="KW-1185">Reference proteome</keyword>
<dbReference type="OrthoDB" id="1436533at2"/>
<dbReference type="EMBL" id="FOPP01000005">
    <property type="protein sequence ID" value="SFH12467.1"/>
    <property type="molecule type" value="Genomic_DNA"/>
</dbReference>
<organism evidence="2 3">
    <name type="scientific">Pedobacter insulae</name>
    <dbReference type="NCBI Taxonomy" id="414048"/>
    <lineage>
        <taxon>Bacteria</taxon>
        <taxon>Pseudomonadati</taxon>
        <taxon>Bacteroidota</taxon>
        <taxon>Sphingobacteriia</taxon>
        <taxon>Sphingobacteriales</taxon>
        <taxon>Sphingobacteriaceae</taxon>
        <taxon>Pedobacter</taxon>
    </lineage>
</organism>
<gene>
    <name evidence="2" type="ORF">SAMN04489864_105223</name>
</gene>
<accession>A0A1I2XHE3</accession>
<keyword evidence="1" id="KW-0732">Signal</keyword>
<dbReference type="STRING" id="414048.SAMN04489864_105223"/>
<proteinExistence type="predicted"/>
<feature type="chain" id="PRO_5011641359" evidence="1">
    <location>
        <begin position="21"/>
        <end position="223"/>
    </location>
</feature>
<evidence type="ECO:0000313" key="3">
    <source>
        <dbReference type="Proteomes" id="UP000199666"/>
    </source>
</evidence>
<dbReference type="RefSeq" id="WP_143095944.1">
    <property type="nucleotide sequence ID" value="NZ_FOPP01000005.1"/>
</dbReference>
<evidence type="ECO:0000256" key="1">
    <source>
        <dbReference type="SAM" id="SignalP"/>
    </source>
</evidence>
<evidence type="ECO:0000313" key="2">
    <source>
        <dbReference type="EMBL" id="SFH12467.1"/>
    </source>
</evidence>
<dbReference type="AlphaFoldDB" id="A0A1I2XHE3"/>